<dbReference type="AlphaFoldDB" id="A0A315Y342"/>
<sequence length="450" mass="50943">MKKITKAIAALSAAAMIPLSSGMTAFAYKVDETNYSDYYKNDNTYHFDYDTRKDTPNGPSNGSSGYAWKEGYYQEKMPVLTKDFFDTQTTIPLSLPNVDGYANTGANHVLGLLSKSAAISPAIADTKKYVDKLYFKKAKCGIMLEYHNNSWDDIFVEDEETDPYLSWDDIIEEDENEKDGFDPLYDYCLKMINEQSIKDNVLKNFSMGTYKLDSTKMYITGDIYLKNYYIAGMYLSSNDGSASFDTPVLERNPDGIGFRTRIRFRAENPYYDRYVSFGYAPGKRSFNILNNVNINYVCGGIKTLETKMFARSVTLDLDKTVDHRNFYTCIITGSSPYHITLLEGNTKKDFLNNKFFAAKLDGNVLNICLGNKNTGISAPGWTSSSKNQQLDAMLKCGYGYTLKRSTWVSDQLDQVVKVRFYRDANTSSMGTLLAEYSPDQVKELLKSGKY</sequence>
<feature type="signal peptide" evidence="1">
    <location>
        <begin position="1"/>
        <end position="27"/>
    </location>
</feature>
<gene>
    <name evidence="2" type="ORF">IE37_00645</name>
</gene>
<protein>
    <submittedName>
        <fullName evidence="2">Uncharacterized protein</fullName>
    </submittedName>
</protein>
<name>A0A315Y342_RUMFL</name>
<dbReference type="EMBL" id="QGDI01000002">
    <property type="protein sequence ID" value="PWJ14660.1"/>
    <property type="molecule type" value="Genomic_DNA"/>
</dbReference>
<comment type="caution">
    <text evidence="2">The sequence shown here is derived from an EMBL/GenBank/DDBJ whole genome shotgun (WGS) entry which is preliminary data.</text>
</comment>
<evidence type="ECO:0000313" key="2">
    <source>
        <dbReference type="EMBL" id="PWJ14660.1"/>
    </source>
</evidence>
<accession>A0A315Y342</accession>
<feature type="chain" id="PRO_5016351009" evidence="1">
    <location>
        <begin position="28"/>
        <end position="450"/>
    </location>
</feature>
<keyword evidence="1" id="KW-0732">Signal</keyword>
<reference evidence="2 3" key="1">
    <citation type="submission" date="2018-05" db="EMBL/GenBank/DDBJ databases">
        <title>The Hungate 1000. A catalogue of reference genomes from the rumen microbiome.</title>
        <authorList>
            <person name="Kelly W."/>
        </authorList>
    </citation>
    <scope>NUCLEOTIDE SEQUENCE [LARGE SCALE GENOMIC DNA]</scope>
    <source>
        <strain evidence="2 3">SAb67</strain>
    </source>
</reference>
<dbReference type="Proteomes" id="UP000245720">
    <property type="component" value="Unassembled WGS sequence"/>
</dbReference>
<dbReference type="RefSeq" id="WP_109725532.1">
    <property type="nucleotide sequence ID" value="NZ_QGDI01000002.1"/>
</dbReference>
<evidence type="ECO:0000256" key="1">
    <source>
        <dbReference type="SAM" id="SignalP"/>
    </source>
</evidence>
<organism evidence="2 3">
    <name type="scientific">Ruminococcus flavefaciens</name>
    <dbReference type="NCBI Taxonomy" id="1265"/>
    <lineage>
        <taxon>Bacteria</taxon>
        <taxon>Bacillati</taxon>
        <taxon>Bacillota</taxon>
        <taxon>Clostridia</taxon>
        <taxon>Eubacteriales</taxon>
        <taxon>Oscillospiraceae</taxon>
        <taxon>Ruminococcus</taxon>
    </lineage>
</organism>
<proteinExistence type="predicted"/>
<evidence type="ECO:0000313" key="3">
    <source>
        <dbReference type="Proteomes" id="UP000245720"/>
    </source>
</evidence>